<feature type="domain" description="Reverse transcriptase zinc-binding" evidence="1">
    <location>
        <begin position="105"/>
        <end position="192"/>
    </location>
</feature>
<dbReference type="PANTHER" id="PTHR36617">
    <property type="entry name" value="PROTEIN, PUTATIVE-RELATED"/>
    <property type="match status" value="1"/>
</dbReference>
<protein>
    <recommendedName>
        <fullName evidence="1">Reverse transcriptase zinc-binding domain-containing protein</fullName>
    </recommendedName>
</protein>
<comment type="caution">
    <text evidence="2">The sequence shown here is derived from an EMBL/GenBank/DDBJ whole genome shotgun (WGS) entry which is preliminary data.</text>
</comment>
<name>A0ABR2PXL9_9ROSI</name>
<dbReference type="PANTHER" id="PTHR36617:SF5">
    <property type="entry name" value="OS05G0421675 PROTEIN"/>
    <property type="match status" value="1"/>
</dbReference>
<keyword evidence="3" id="KW-1185">Reference proteome</keyword>
<dbReference type="Pfam" id="PF13966">
    <property type="entry name" value="zf-RVT"/>
    <property type="match status" value="1"/>
</dbReference>
<gene>
    <name evidence="2" type="ORF">V6N11_033253</name>
</gene>
<dbReference type="EMBL" id="JBBPBN010000049">
    <property type="protein sequence ID" value="KAK8993149.1"/>
    <property type="molecule type" value="Genomic_DNA"/>
</dbReference>
<sequence>MRHNLTIQVGDGKSVFFWTDLWIGDFALKDKFPRIFALSRNKSGFLVDFGFKVGLDWNWSIPLRRPLFDWEKLQWNNLLECLNNFKPSNTEHDWVRWFGSSDGSFSVKSLRLLIGPNRSGESMWNECVWIGFTPPKVEIFVWLVLWGRVPVKMELSRRGMSNLGCILCPLCKLFPESVSHLFFSCSGIWPIWMYFCRLLGISTVLPREPKLFFEAWGALGDPNHKEWFLVILFVVLWSIWLFRNEVIFQNKKVDWLQLNFLIRFRLAYWHIAKFPGCFLSLDCLMTDFSLTMSPKRRSSCPTPTPRWVPPPIGFLKLNIDGAVSLCLKGGIDGLLRDEKGSILFQFS</sequence>
<dbReference type="Proteomes" id="UP001396334">
    <property type="component" value="Unassembled WGS sequence"/>
</dbReference>
<evidence type="ECO:0000259" key="1">
    <source>
        <dbReference type="Pfam" id="PF13966"/>
    </source>
</evidence>
<dbReference type="InterPro" id="IPR026960">
    <property type="entry name" value="RVT-Znf"/>
</dbReference>
<evidence type="ECO:0000313" key="3">
    <source>
        <dbReference type="Proteomes" id="UP001396334"/>
    </source>
</evidence>
<reference evidence="2 3" key="1">
    <citation type="journal article" date="2024" name="G3 (Bethesda)">
        <title>Genome assembly of Hibiscus sabdariffa L. provides insights into metabolisms of medicinal natural products.</title>
        <authorList>
            <person name="Kim T."/>
        </authorList>
    </citation>
    <scope>NUCLEOTIDE SEQUENCE [LARGE SCALE GENOMIC DNA]</scope>
    <source>
        <strain evidence="2">TK-2024</strain>
        <tissue evidence="2">Old leaves</tissue>
    </source>
</reference>
<proteinExistence type="predicted"/>
<organism evidence="2 3">
    <name type="scientific">Hibiscus sabdariffa</name>
    <name type="common">roselle</name>
    <dbReference type="NCBI Taxonomy" id="183260"/>
    <lineage>
        <taxon>Eukaryota</taxon>
        <taxon>Viridiplantae</taxon>
        <taxon>Streptophyta</taxon>
        <taxon>Embryophyta</taxon>
        <taxon>Tracheophyta</taxon>
        <taxon>Spermatophyta</taxon>
        <taxon>Magnoliopsida</taxon>
        <taxon>eudicotyledons</taxon>
        <taxon>Gunneridae</taxon>
        <taxon>Pentapetalae</taxon>
        <taxon>rosids</taxon>
        <taxon>malvids</taxon>
        <taxon>Malvales</taxon>
        <taxon>Malvaceae</taxon>
        <taxon>Malvoideae</taxon>
        <taxon>Hibiscus</taxon>
    </lineage>
</organism>
<accession>A0ABR2PXL9</accession>
<evidence type="ECO:0000313" key="2">
    <source>
        <dbReference type="EMBL" id="KAK8993149.1"/>
    </source>
</evidence>